<comment type="subcellular location">
    <subcellularLocation>
        <location evidence="1">Membrane</location>
        <topology evidence="1">Multi-pass membrane protein</topology>
    </subcellularLocation>
</comment>
<dbReference type="Gene3D" id="1.20.1250.20">
    <property type="entry name" value="MFS general substrate transporter like domains"/>
    <property type="match status" value="1"/>
</dbReference>
<dbReference type="CDD" id="cd17330">
    <property type="entry name" value="MFS_SLC46_TetA_like"/>
    <property type="match status" value="1"/>
</dbReference>
<evidence type="ECO:0000256" key="3">
    <source>
        <dbReference type="ARBA" id="ARBA00022692"/>
    </source>
</evidence>
<dbReference type="GO" id="GO:0016020">
    <property type="term" value="C:membrane"/>
    <property type="evidence" value="ECO:0007669"/>
    <property type="project" value="UniProtKB-SubCell"/>
</dbReference>
<keyword evidence="5 7" id="KW-0472">Membrane</keyword>
<evidence type="ECO:0000313" key="8">
    <source>
        <dbReference type="EMBL" id="KAL0401524.1"/>
    </source>
</evidence>
<evidence type="ECO:0000256" key="6">
    <source>
        <dbReference type="ARBA" id="ARBA00044504"/>
    </source>
</evidence>
<feature type="transmembrane region" description="Helical" evidence="7">
    <location>
        <begin position="168"/>
        <end position="188"/>
    </location>
</feature>
<keyword evidence="4 7" id="KW-1133">Transmembrane helix</keyword>
<gene>
    <name evidence="8" type="ORF">Slati_4182300</name>
</gene>
<feature type="transmembrane region" description="Helical" evidence="7">
    <location>
        <begin position="240"/>
        <end position="262"/>
    </location>
</feature>
<feature type="transmembrane region" description="Helical" evidence="7">
    <location>
        <begin position="109"/>
        <end position="130"/>
    </location>
</feature>
<evidence type="ECO:0000256" key="2">
    <source>
        <dbReference type="ARBA" id="ARBA00022448"/>
    </source>
</evidence>
<proteinExistence type="inferred from homology"/>
<keyword evidence="3 7" id="KW-0812">Transmembrane</keyword>
<feature type="transmembrane region" description="Helical" evidence="7">
    <location>
        <begin position="142"/>
        <end position="161"/>
    </location>
</feature>
<reference evidence="8" key="2">
    <citation type="journal article" date="2024" name="Plant">
        <title>Genomic evolution and insights into agronomic trait innovations of Sesamum species.</title>
        <authorList>
            <person name="Miao H."/>
            <person name="Wang L."/>
            <person name="Qu L."/>
            <person name="Liu H."/>
            <person name="Sun Y."/>
            <person name="Le M."/>
            <person name="Wang Q."/>
            <person name="Wei S."/>
            <person name="Zheng Y."/>
            <person name="Lin W."/>
            <person name="Duan Y."/>
            <person name="Cao H."/>
            <person name="Xiong S."/>
            <person name="Wang X."/>
            <person name="Wei L."/>
            <person name="Li C."/>
            <person name="Ma Q."/>
            <person name="Ju M."/>
            <person name="Zhao R."/>
            <person name="Li G."/>
            <person name="Mu C."/>
            <person name="Tian Q."/>
            <person name="Mei H."/>
            <person name="Zhang T."/>
            <person name="Gao T."/>
            <person name="Zhang H."/>
        </authorList>
    </citation>
    <scope>NUCLEOTIDE SEQUENCE</scope>
    <source>
        <strain evidence="8">KEN1</strain>
    </source>
</reference>
<dbReference type="AlphaFoldDB" id="A0AAW2TAI6"/>
<comment type="similarity">
    <text evidence="6">Belongs to the major facilitator superfamily. Phosphate:H(+) symporter (TC 2.A.1.9) family.</text>
</comment>
<protein>
    <recommendedName>
        <fullName evidence="9">Major facilitator superfamily (MFS) profile domain-containing protein</fullName>
    </recommendedName>
</protein>
<name>A0AAW2TAI6_9LAMI</name>
<feature type="transmembrane region" description="Helical" evidence="7">
    <location>
        <begin position="295"/>
        <end position="315"/>
    </location>
</feature>
<evidence type="ECO:0008006" key="9">
    <source>
        <dbReference type="Google" id="ProtNLM"/>
    </source>
</evidence>
<keyword evidence="2" id="KW-0813">Transport</keyword>
<dbReference type="InterPro" id="IPR001958">
    <property type="entry name" value="Tet-R_TetA/multi-R_MdtG-like"/>
</dbReference>
<evidence type="ECO:0000256" key="4">
    <source>
        <dbReference type="ARBA" id="ARBA00022989"/>
    </source>
</evidence>
<dbReference type="GO" id="GO:0022857">
    <property type="term" value="F:transmembrane transporter activity"/>
    <property type="evidence" value="ECO:0007669"/>
    <property type="project" value="InterPro"/>
</dbReference>
<dbReference type="EMBL" id="JACGWN010000015">
    <property type="protein sequence ID" value="KAL0401524.1"/>
    <property type="molecule type" value="Genomic_DNA"/>
</dbReference>
<dbReference type="InterPro" id="IPR036259">
    <property type="entry name" value="MFS_trans_sf"/>
</dbReference>
<dbReference type="PANTHER" id="PTHR23504">
    <property type="entry name" value="MAJOR FACILITATOR SUPERFAMILY DOMAIN-CONTAINING PROTEIN 10"/>
    <property type="match status" value="1"/>
</dbReference>
<dbReference type="SUPFAM" id="SSF103473">
    <property type="entry name" value="MFS general substrate transporter"/>
    <property type="match status" value="1"/>
</dbReference>
<dbReference type="InterPro" id="IPR011701">
    <property type="entry name" value="MFS"/>
</dbReference>
<feature type="transmembrane region" description="Helical" evidence="7">
    <location>
        <begin position="80"/>
        <end position="97"/>
    </location>
</feature>
<dbReference type="Pfam" id="PF07690">
    <property type="entry name" value="MFS_1"/>
    <property type="match status" value="1"/>
</dbReference>
<evidence type="ECO:0000256" key="7">
    <source>
        <dbReference type="SAM" id="Phobius"/>
    </source>
</evidence>
<comment type="caution">
    <text evidence="8">The sequence shown here is derived from an EMBL/GenBank/DDBJ whole genome shotgun (WGS) entry which is preliminary data.</text>
</comment>
<sequence length="379" mass="41558">MRELRPLVHLLLPLCVHWIAEEMTVSVLVDVTTNALCPGRKTCPQAIYINGIQQTVVGIFKMIVLPLLGQLADEHGRKPLLLITLSTTIVPFTLLAIDQSKASVYAYYVLRTISYIISQGSIFCIAVAYAADVIDDDRRAAAFSWITGLFSASHVLGNILARFLSEDYIFEVSIALLIFVPLYMSLFLTETVRPTRKPDQHIPSLNKAFKIVQERYYSMKHAACVVTSSSTLKRISLVSFFYELGMSGISSVLLMLVLPLLNPLVGEKLILCAGLLASIAYGLLYGLAWAPWVPYLSASFGVIYILVKPSTYAVISKASNSADQGKAQGFIAGVQSIASLLSPLAMSPLTSDFIVLCLDTKARRPSNKNMEDIETPLLS</sequence>
<reference evidence="8" key="1">
    <citation type="submission" date="2020-06" db="EMBL/GenBank/DDBJ databases">
        <authorList>
            <person name="Li T."/>
            <person name="Hu X."/>
            <person name="Zhang T."/>
            <person name="Song X."/>
            <person name="Zhang H."/>
            <person name="Dai N."/>
            <person name="Sheng W."/>
            <person name="Hou X."/>
            <person name="Wei L."/>
        </authorList>
    </citation>
    <scope>NUCLEOTIDE SEQUENCE</scope>
    <source>
        <strain evidence="8">KEN1</strain>
        <tissue evidence="8">Leaf</tissue>
    </source>
</reference>
<evidence type="ECO:0000256" key="5">
    <source>
        <dbReference type="ARBA" id="ARBA00023136"/>
    </source>
</evidence>
<dbReference type="PANTHER" id="PTHR23504:SF108">
    <property type="entry name" value="OS11G0151500 PROTEIN"/>
    <property type="match status" value="1"/>
</dbReference>
<dbReference type="PRINTS" id="PR01035">
    <property type="entry name" value="TCRTETA"/>
</dbReference>
<organism evidence="8">
    <name type="scientific">Sesamum latifolium</name>
    <dbReference type="NCBI Taxonomy" id="2727402"/>
    <lineage>
        <taxon>Eukaryota</taxon>
        <taxon>Viridiplantae</taxon>
        <taxon>Streptophyta</taxon>
        <taxon>Embryophyta</taxon>
        <taxon>Tracheophyta</taxon>
        <taxon>Spermatophyta</taxon>
        <taxon>Magnoliopsida</taxon>
        <taxon>eudicotyledons</taxon>
        <taxon>Gunneridae</taxon>
        <taxon>Pentapetalae</taxon>
        <taxon>asterids</taxon>
        <taxon>lamiids</taxon>
        <taxon>Lamiales</taxon>
        <taxon>Pedaliaceae</taxon>
        <taxon>Sesamum</taxon>
    </lineage>
</organism>
<accession>A0AAW2TAI6</accession>
<evidence type="ECO:0000256" key="1">
    <source>
        <dbReference type="ARBA" id="ARBA00004141"/>
    </source>
</evidence>